<dbReference type="Proteomes" id="UP001597297">
    <property type="component" value="Unassembled WGS sequence"/>
</dbReference>
<dbReference type="Pfam" id="PF13202">
    <property type="entry name" value="EF-hand_5"/>
    <property type="match status" value="2"/>
</dbReference>
<feature type="chain" id="PRO_5045851598" description="EF-hand domain-containing protein" evidence="2">
    <location>
        <begin position="22"/>
        <end position="116"/>
    </location>
</feature>
<dbReference type="RefSeq" id="WP_377093958.1">
    <property type="nucleotide sequence ID" value="NZ_JBHSJM010000001.1"/>
</dbReference>
<name>A0ABW5E5C9_9BACT</name>
<dbReference type="SUPFAM" id="SSF47473">
    <property type="entry name" value="EF-hand"/>
    <property type="match status" value="1"/>
</dbReference>
<protein>
    <recommendedName>
        <fullName evidence="3">EF-hand domain-containing protein</fullName>
    </recommendedName>
</protein>
<evidence type="ECO:0000256" key="1">
    <source>
        <dbReference type="SAM" id="MobiDB-lite"/>
    </source>
</evidence>
<feature type="domain" description="EF-hand" evidence="3">
    <location>
        <begin position="38"/>
        <end position="54"/>
    </location>
</feature>
<accession>A0ABW5E5C9</accession>
<feature type="domain" description="EF-hand" evidence="3">
    <location>
        <begin position="69"/>
        <end position="85"/>
    </location>
</feature>
<proteinExistence type="predicted"/>
<feature type="compositionally biased region" description="Basic residues" evidence="1">
    <location>
        <begin position="101"/>
        <end position="116"/>
    </location>
</feature>
<feature type="region of interest" description="Disordered" evidence="1">
    <location>
        <begin position="43"/>
        <end position="116"/>
    </location>
</feature>
<dbReference type="EMBL" id="JBHUJC010000041">
    <property type="protein sequence ID" value="MFD2277258.1"/>
    <property type="molecule type" value="Genomic_DNA"/>
</dbReference>
<evidence type="ECO:0000259" key="3">
    <source>
        <dbReference type="Pfam" id="PF13202"/>
    </source>
</evidence>
<feature type="compositionally biased region" description="Basic and acidic residues" evidence="1">
    <location>
        <begin position="43"/>
        <end position="97"/>
    </location>
</feature>
<organism evidence="4 5">
    <name type="scientific">Rubritalea spongiae</name>
    <dbReference type="NCBI Taxonomy" id="430797"/>
    <lineage>
        <taxon>Bacteria</taxon>
        <taxon>Pseudomonadati</taxon>
        <taxon>Verrucomicrobiota</taxon>
        <taxon>Verrucomicrobiia</taxon>
        <taxon>Verrucomicrobiales</taxon>
        <taxon>Rubritaleaceae</taxon>
        <taxon>Rubritalea</taxon>
    </lineage>
</organism>
<dbReference type="Gene3D" id="1.10.238.10">
    <property type="entry name" value="EF-hand"/>
    <property type="match status" value="2"/>
</dbReference>
<dbReference type="InterPro" id="IPR011992">
    <property type="entry name" value="EF-hand-dom_pair"/>
</dbReference>
<comment type="caution">
    <text evidence="4">The sequence shown here is derived from an EMBL/GenBank/DDBJ whole genome shotgun (WGS) entry which is preliminary data.</text>
</comment>
<keyword evidence="2" id="KW-0732">Signal</keyword>
<gene>
    <name evidence="4" type="ORF">ACFSQZ_12320</name>
</gene>
<evidence type="ECO:0000313" key="5">
    <source>
        <dbReference type="Proteomes" id="UP001597297"/>
    </source>
</evidence>
<feature type="signal peptide" evidence="2">
    <location>
        <begin position="1"/>
        <end position="21"/>
    </location>
</feature>
<evidence type="ECO:0000256" key="2">
    <source>
        <dbReference type="SAM" id="SignalP"/>
    </source>
</evidence>
<reference evidence="5" key="1">
    <citation type="journal article" date="2019" name="Int. J. Syst. Evol. Microbiol.">
        <title>The Global Catalogue of Microorganisms (GCM) 10K type strain sequencing project: providing services to taxonomists for standard genome sequencing and annotation.</title>
        <authorList>
            <consortium name="The Broad Institute Genomics Platform"/>
            <consortium name="The Broad Institute Genome Sequencing Center for Infectious Disease"/>
            <person name="Wu L."/>
            <person name="Ma J."/>
        </authorList>
    </citation>
    <scope>NUCLEOTIDE SEQUENCE [LARGE SCALE GENOMIC DNA]</scope>
    <source>
        <strain evidence="5">JCM 16545</strain>
    </source>
</reference>
<dbReference type="InterPro" id="IPR002048">
    <property type="entry name" value="EF_hand_dom"/>
</dbReference>
<sequence>MKTKALILGIAALSIPAIALAEGDGEKKGKGGDHRAKMLEKFDTDGDGKLDETEREAAKAAGKAHREELLSKYDANGDGKLDETEREAAKAAGEKIPPHGGKGKKGGKKGPRGGDE</sequence>
<evidence type="ECO:0000313" key="4">
    <source>
        <dbReference type="EMBL" id="MFD2277258.1"/>
    </source>
</evidence>
<keyword evidence="5" id="KW-1185">Reference proteome</keyword>